<organism evidence="3 4">
    <name type="scientific">Karstenula rhodostoma CBS 690.94</name>
    <dbReference type="NCBI Taxonomy" id="1392251"/>
    <lineage>
        <taxon>Eukaryota</taxon>
        <taxon>Fungi</taxon>
        <taxon>Dikarya</taxon>
        <taxon>Ascomycota</taxon>
        <taxon>Pezizomycotina</taxon>
        <taxon>Dothideomycetes</taxon>
        <taxon>Pleosporomycetidae</taxon>
        <taxon>Pleosporales</taxon>
        <taxon>Massarineae</taxon>
        <taxon>Didymosphaeriaceae</taxon>
        <taxon>Karstenula</taxon>
    </lineage>
</organism>
<gene>
    <name evidence="3" type="ORF">P171DRAFT_477696</name>
</gene>
<feature type="compositionally biased region" description="Low complexity" evidence="1">
    <location>
        <begin position="524"/>
        <end position="533"/>
    </location>
</feature>
<dbReference type="Proteomes" id="UP000799764">
    <property type="component" value="Unassembled WGS sequence"/>
</dbReference>
<evidence type="ECO:0000256" key="1">
    <source>
        <dbReference type="SAM" id="MobiDB-lite"/>
    </source>
</evidence>
<feature type="compositionally biased region" description="Polar residues" evidence="1">
    <location>
        <begin position="449"/>
        <end position="462"/>
    </location>
</feature>
<feature type="compositionally biased region" description="Pro residues" evidence="1">
    <location>
        <begin position="534"/>
        <end position="556"/>
    </location>
</feature>
<dbReference type="OrthoDB" id="5575722at2759"/>
<dbReference type="InterPro" id="IPR028163">
    <property type="entry name" value="HAUS_6_N"/>
</dbReference>
<evidence type="ECO:0000313" key="3">
    <source>
        <dbReference type="EMBL" id="KAF2437745.1"/>
    </source>
</evidence>
<evidence type="ECO:0000313" key="4">
    <source>
        <dbReference type="Proteomes" id="UP000799764"/>
    </source>
</evidence>
<accession>A0A9P4P5I6</accession>
<feature type="region of interest" description="Disordered" evidence="1">
    <location>
        <begin position="495"/>
        <end position="556"/>
    </location>
</feature>
<dbReference type="AlphaFoldDB" id="A0A9P4P5I6"/>
<comment type="caution">
    <text evidence="3">The sequence shown here is derived from an EMBL/GenBank/DDBJ whole genome shotgun (WGS) entry which is preliminary data.</text>
</comment>
<reference evidence="3" key="1">
    <citation type="journal article" date="2020" name="Stud. Mycol.">
        <title>101 Dothideomycetes genomes: a test case for predicting lifestyles and emergence of pathogens.</title>
        <authorList>
            <person name="Haridas S."/>
            <person name="Albert R."/>
            <person name="Binder M."/>
            <person name="Bloem J."/>
            <person name="Labutti K."/>
            <person name="Salamov A."/>
            <person name="Andreopoulos B."/>
            <person name="Baker S."/>
            <person name="Barry K."/>
            <person name="Bills G."/>
            <person name="Bluhm B."/>
            <person name="Cannon C."/>
            <person name="Castanera R."/>
            <person name="Culley D."/>
            <person name="Daum C."/>
            <person name="Ezra D."/>
            <person name="Gonzalez J."/>
            <person name="Henrissat B."/>
            <person name="Kuo A."/>
            <person name="Liang C."/>
            <person name="Lipzen A."/>
            <person name="Lutzoni F."/>
            <person name="Magnuson J."/>
            <person name="Mondo S."/>
            <person name="Nolan M."/>
            <person name="Ohm R."/>
            <person name="Pangilinan J."/>
            <person name="Park H.-J."/>
            <person name="Ramirez L."/>
            <person name="Alfaro M."/>
            <person name="Sun H."/>
            <person name="Tritt A."/>
            <person name="Yoshinaga Y."/>
            <person name="Zwiers L.-H."/>
            <person name="Turgeon B."/>
            <person name="Goodwin S."/>
            <person name="Spatafora J."/>
            <person name="Crous P."/>
            <person name="Grigoriev I."/>
        </authorList>
    </citation>
    <scope>NUCLEOTIDE SEQUENCE</scope>
    <source>
        <strain evidence="3">CBS 690.94</strain>
    </source>
</reference>
<sequence>MSRTTSQTSTVSGITTNGVARSLSLKTNTKPALSNPLQPSDIKLFVTNLRLLDLDGRSDWPDITVQTFSAKNADQRQRIQAVEWALFRLFEIWDPSETSQKLQPFFPPLEPLQSRNLRIALHRSLDALKKDGVLGREAVLRKTMLDECKGEKFYEILSSFSSVVLKKVLAAKPRRDTDEAVARTLATSAVLTNEAQTSLLPLAIAHKAALTNLLQRKEEKRRKYTDFGHLLDAKAHDINRRIRKTVETPRAAKPTVPQRETDAIKKQLKDNWIGDQRWVEVMLHGEDVQGDAVFLDSAFNRVWRIVEQGGRLEDAVPEIGLLEDLQLRVDEQKTRLKRWKNFHDKMQQGSTVTDQGQKKVTASVQDFKFDDHVELQLRLKVSASEPIQQPKIRSTYEDIILEMAERLSEAASARYNQSSAMTRKRAGHAAPSPTTRQEPRFNPTHKKTASWSDNLKRTSVSKIESEDATPKKLSNFVQPAAAHPVDSEAALVGQASAPHTSMPVSPIESPAAHLPSADSQNNVSDSFSAIASPSPAPPAVPLSPSSSPPVPSSYFPSEPPILEPPSLSTEEALAAQIVSTIGDATPSPVKKLQPRMSLMERTRMSMVRTTSFEPISESPSPSLPLPEPATVQDKHAALIERTRLSMAAMSSKSRASLGPKERKPKRHSQVFPINQFDTPRARKSEFLTVQEEDLEKTPKEDLFSDDVDYERVFKSRPKIATSPVFGTPAEGTDEEDFDEGVTGVDLADVDDDDEEDGYEQDSPLRRRAYR</sequence>
<dbReference type="Pfam" id="PF14661">
    <property type="entry name" value="HAUS6_N"/>
    <property type="match status" value="1"/>
</dbReference>
<protein>
    <recommendedName>
        <fullName evidence="2">HAUS augmin-like complex subunit 6 N-terminal domain-containing protein</fullName>
    </recommendedName>
</protein>
<feature type="region of interest" description="Disordered" evidence="1">
    <location>
        <begin position="721"/>
        <end position="770"/>
    </location>
</feature>
<feature type="compositionally biased region" description="Acidic residues" evidence="1">
    <location>
        <begin position="747"/>
        <end position="759"/>
    </location>
</feature>
<evidence type="ECO:0000259" key="2">
    <source>
        <dbReference type="Pfam" id="PF14661"/>
    </source>
</evidence>
<feature type="region of interest" description="Disordered" evidence="1">
    <location>
        <begin position="645"/>
        <end position="668"/>
    </location>
</feature>
<dbReference type="EMBL" id="MU001514">
    <property type="protein sequence ID" value="KAF2437745.1"/>
    <property type="molecule type" value="Genomic_DNA"/>
</dbReference>
<feature type="domain" description="HAUS augmin-like complex subunit 6 N-terminal" evidence="2">
    <location>
        <begin position="45"/>
        <end position="266"/>
    </location>
</feature>
<name>A0A9P4P5I6_9PLEO</name>
<feature type="compositionally biased region" description="Low complexity" evidence="1">
    <location>
        <begin position="645"/>
        <end position="657"/>
    </location>
</feature>
<proteinExistence type="predicted"/>
<keyword evidence="4" id="KW-1185">Reference proteome</keyword>
<feature type="region of interest" description="Disordered" evidence="1">
    <location>
        <begin position="414"/>
        <end position="471"/>
    </location>
</feature>